<reference evidence="2" key="1">
    <citation type="journal article" date="2014" name="Sci. Data">
        <title>Genomes of diverse isolates of the marine cyanobacterium Prochlorococcus.</title>
        <authorList>
            <person name="Biller S."/>
            <person name="Berube P."/>
            <person name="Thompson J."/>
            <person name="Kelly L."/>
            <person name="Roggensack S."/>
            <person name="Awad L."/>
            <person name="Roache-Johnson K."/>
            <person name="Ding H."/>
            <person name="Giovannoni S.J."/>
            <person name="Moore L.R."/>
            <person name="Chisholm S.W."/>
        </authorList>
    </citation>
    <scope>NUCLEOTIDE SEQUENCE [LARGE SCALE GENOMIC DNA]</scope>
    <source>
        <strain evidence="2">PAC1</strain>
    </source>
</reference>
<organism evidence="1 2">
    <name type="scientific">Prochlorococcus marinus str. PAC1</name>
    <dbReference type="NCBI Taxonomy" id="59924"/>
    <lineage>
        <taxon>Bacteria</taxon>
        <taxon>Bacillati</taxon>
        <taxon>Cyanobacteriota</taxon>
        <taxon>Cyanophyceae</taxon>
        <taxon>Synechococcales</taxon>
        <taxon>Prochlorococcaceae</taxon>
        <taxon>Prochlorococcus</taxon>
    </lineage>
</organism>
<gene>
    <name evidence="1" type="ORF">EV03_1663</name>
</gene>
<accession>A0A0A2BYX7</accession>
<comment type="caution">
    <text evidence="1">The sequence shown here is derived from an EMBL/GenBank/DDBJ whole genome shotgun (WGS) entry which is preliminary data.</text>
</comment>
<protein>
    <submittedName>
        <fullName evidence="1">Uncharacterized protein</fullName>
    </submittedName>
</protein>
<dbReference type="AlphaFoldDB" id="A0A0A2BYX7"/>
<evidence type="ECO:0000313" key="2">
    <source>
        <dbReference type="Proteomes" id="UP000030392"/>
    </source>
</evidence>
<proteinExistence type="predicted"/>
<dbReference type="EMBL" id="JNAX01000015">
    <property type="protein sequence ID" value="KGG19283.1"/>
    <property type="molecule type" value="Genomic_DNA"/>
</dbReference>
<dbReference type="RefSeq" id="WP_036906830.1">
    <property type="nucleotide sequence ID" value="NZ_CP138967.1"/>
</dbReference>
<evidence type="ECO:0000313" key="1">
    <source>
        <dbReference type="EMBL" id="KGG19283.1"/>
    </source>
</evidence>
<dbReference type="Proteomes" id="UP000030392">
    <property type="component" value="Unassembled WGS sequence"/>
</dbReference>
<name>A0A0A2BYX7_PROMR</name>
<sequence>MKIKLIPNENLDLEKIPNPEDKSSDYLETWMGFALKMNAYEVCGDSENAFETRSKVFKDPFKASLTELRCALFVLQRHHRWNAPYSDPEDERVIELLKLIRDKVKMGELE</sequence>